<protein>
    <submittedName>
        <fullName evidence="2">Uncharacterized protein</fullName>
    </submittedName>
</protein>
<dbReference type="Gramene" id="OB06G22020.1">
    <property type="protein sequence ID" value="OB06G22020.1"/>
    <property type="gene ID" value="OB06G22020"/>
</dbReference>
<proteinExistence type="predicted"/>
<evidence type="ECO:0000256" key="1">
    <source>
        <dbReference type="SAM" id="MobiDB-lite"/>
    </source>
</evidence>
<keyword evidence="3" id="KW-1185">Reference proteome</keyword>
<dbReference type="AlphaFoldDB" id="J3MDV8"/>
<accession>J3MDV8</accession>
<sequence>MAMTCPCFSLSLNTCQRPHSLHATGFAWSGFTVVPGSCGGDDDDYDNNDGSRLEQLAAVDDSYGVGDDYDSCCHAQKFLRRISKLNCVLKFLSRTSQGKASTVDQLTPESLLHQTQLLTLKGKRGKAEYKPPYSTSSTEKRGINDA</sequence>
<evidence type="ECO:0000313" key="2">
    <source>
        <dbReference type="EnsemblPlants" id="OB06G22020.1"/>
    </source>
</evidence>
<dbReference type="Proteomes" id="UP000006038">
    <property type="component" value="Chromosome 6"/>
</dbReference>
<reference evidence="2" key="2">
    <citation type="submission" date="2013-04" db="UniProtKB">
        <authorList>
            <consortium name="EnsemblPlants"/>
        </authorList>
    </citation>
    <scope>IDENTIFICATION</scope>
</reference>
<dbReference type="HOGENOM" id="CLU_1780294_0_0_1"/>
<evidence type="ECO:0000313" key="3">
    <source>
        <dbReference type="Proteomes" id="UP000006038"/>
    </source>
</evidence>
<reference evidence="2" key="1">
    <citation type="journal article" date="2013" name="Nat. Commun.">
        <title>Whole-genome sequencing of Oryza brachyantha reveals mechanisms underlying Oryza genome evolution.</title>
        <authorList>
            <person name="Chen J."/>
            <person name="Huang Q."/>
            <person name="Gao D."/>
            <person name="Wang J."/>
            <person name="Lang Y."/>
            <person name="Liu T."/>
            <person name="Li B."/>
            <person name="Bai Z."/>
            <person name="Luis Goicoechea J."/>
            <person name="Liang C."/>
            <person name="Chen C."/>
            <person name="Zhang W."/>
            <person name="Sun S."/>
            <person name="Liao Y."/>
            <person name="Zhang X."/>
            <person name="Yang L."/>
            <person name="Song C."/>
            <person name="Wang M."/>
            <person name="Shi J."/>
            <person name="Liu G."/>
            <person name="Liu J."/>
            <person name="Zhou H."/>
            <person name="Zhou W."/>
            <person name="Yu Q."/>
            <person name="An N."/>
            <person name="Chen Y."/>
            <person name="Cai Q."/>
            <person name="Wang B."/>
            <person name="Liu B."/>
            <person name="Min J."/>
            <person name="Huang Y."/>
            <person name="Wu H."/>
            <person name="Li Z."/>
            <person name="Zhang Y."/>
            <person name="Yin Y."/>
            <person name="Song W."/>
            <person name="Jiang J."/>
            <person name="Jackson S.A."/>
            <person name="Wing R.A."/>
            <person name="Wang J."/>
            <person name="Chen M."/>
        </authorList>
    </citation>
    <scope>NUCLEOTIDE SEQUENCE [LARGE SCALE GENOMIC DNA]</scope>
    <source>
        <strain evidence="2">cv. IRGC 101232</strain>
    </source>
</reference>
<name>J3MDV8_ORYBR</name>
<feature type="region of interest" description="Disordered" evidence="1">
    <location>
        <begin position="123"/>
        <end position="146"/>
    </location>
</feature>
<dbReference type="EnsemblPlants" id="OB06G22020.1">
    <property type="protein sequence ID" value="OB06G22020.1"/>
    <property type="gene ID" value="OB06G22020"/>
</dbReference>
<organism evidence="2">
    <name type="scientific">Oryza brachyantha</name>
    <name type="common">malo sina</name>
    <dbReference type="NCBI Taxonomy" id="4533"/>
    <lineage>
        <taxon>Eukaryota</taxon>
        <taxon>Viridiplantae</taxon>
        <taxon>Streptophyta</taxon>
        <taxon>Embryophyta</taxon>
        <taxon>Tracheophyta</taxon>
        <taxon>Spermatophyta</taxon>
        <taxon>Magnoliopsida</taxon>
        <taxon>Liliopsida</taxon>
        <taxon>Poales</taxon>
        <taxon>Poaceae</taxon>
        <taxon>BOP clade</taxon>
        <taxon>Oryzoideae</taxon>
        <taxon>Oryzeae</taxon>
        <taxon>Oryzinae</taxon>
        <taxon>Oryza</taxon>
    </lineage>
</organism>